<dbReference type="EMBL" id="CAUYUE010000004">
    <property type="protein sequence ID" value="CAK0762566.1"/>
    <property type="molecule type" value="Genomic_DNA"/>
</dbReference>
<proteinExistence type="predicted"/>
<reference evidence="1 2" key="1">
    <citation type="submission" date="2023-10" db="EMBL/GenBank/DDBJ databases">
        <authorList>
            <person name="Maclean D."/>
            <person name="Macfadyen A."/>
        </authorList>
    </citation>
    <scope>NUCLEOTIDE SEQUENCE [LARGE SCALE GENOMIC DNA]</scope>
</reference>
<dbReference type="Gene3D" id="3.90.550.10">
    <property type="entry name" value="Spore Coat Polysaccharide Biosynthesis Protein SpsA, Chain A"/>
    <property type="match status" value="2"/>
</dbReference>
<evidence type="ECO:0000313" key="1">
    <source>
        <dbReference type="EMBL" id="CAK0762566.1"/>
    </source>
</evidence>
<organism evidence="1 2">
    <name type="scientific">Coccomyxa viridis</name>
    <dbReference type="NCBI Taxonomy" id="1274662"/>
    <lineage>
        <taxon>Eukaryota</taxon>
        <taxon>Viridiplantae</taxon>
        <taxon>Chlorophyta</taxon>
        <taxon>core chlorophytes</taxon>
        <taxon>Trebouxiophyceae</taxon>
        <taxon>Trebouxiophyceae incertae sedis</taxon>
        <taxon>Coccomyxaceae</taxon>
        <taxon>Coccomyxa</taxon>
    </lineage>
</organism>
<sequence length="229" mass="24948">MRSGAPLRHAENAIIVFVKYPTPGNVKTRIAADTGPLAASQLYKSCAEHTLRVACGCPGASVCVAYAFMNGGQVNDCVNDLQMRLWLDLIEDMQGCSYLQQAPDSDLGMRMADAICKTLGSGAQKVVFGPALDGGYYLVGMSRFPDKVFEEVQWSTPSVLQQSLDQAHAMGWSCAPVTSLPACQDLDTIWDVRAWMSRNRNHPLCIEFEEVLSSLLTSEQGLEPPCKPV</sequence>
<accession>A0AAV1I0Y5</accession>
<dbReference type="SUPFAM" id="SSF53448">
    <property type="entry name" value="Nucleotide-diphospho-sugar transferases"/>
    <property type="match status" value="1"/>
</dbReference>
<dbReference type="Proteomes" id="UP001314263">
    <property type="component" value="Unassembled WGS sequence"/>
</dbReference>
<evidence type="ECO:0000313" key="2">
    <source>
        <dbReference type="Proteomes" id="UP001314263"/>
    </source>
</evidence>
<dbReference type="Pfam" id="PF09837">
    <property type="entry name" value="DUF2064"/>
    <property type="match status" value="1"/>
</dbReference>
<keyword evidence="2" id="KW-1185">Reference proteome</keyword>
<dbReference type="AlphaFoldDB" id="A0AAV1I0Y5"/>
<dbReference type="InterPro" id="IPR029044">
    <property type="entry name" value="Nucleotide-diphossugar_trans"/>
</dbReference>
<evidence type="ECO:0008006" key="3">
    <source>
        <dbReference type="Google" id="ProtNLM"/>
    </source>
</evidence>
<dbReference type="InterPro" id="IPR018641">
    <property type="entry name" value="Trfase_1_rSAM/seldom-assoc"/>
</dbReference>
<dbReference type="PANTHER" id="PTHR36529:SF1">
    <property type="entry name" value="GLYCOSYLTRANSFERASE"/>
    <property type="match status" value="1"/>
</dbReference>
<comment type="caution">
    <text evidence="1">The sequence shown here is derived from an EMBL/GenBank/DDBJ whole genome shotgun (WGS) entry which is preliminary data.</text>
</comment>
<name>A0AAV1I0Y5_9CHLO</name>
<protein>
    <recommendedName>
        <fullName evidence="3">Glycosyltransferase</fullName>
    </recommendedName>
</protein>
<gene>
    <name evidence="1" type="ORF">CVIRNUC_002970</name>
</gene>
<dbReference type="PANTHER" id="PTHR36529">
    <property type="entry name" value="SLL1095 PROTEIN"/>
    <property type="match status" value="1"/>
</dbReference>